<keyword evidence="5" id="KW-0676">Redox-active center</keyword>
<dbReference type="Gene3D" id="3.40.30.10">
    <property type="entry name" value="Glutaredoxin"/>
    <property type="match status" value="1"/>
</dbReference>
<dbReference type="InterPro" id="IPR013740">
    <property type="entry name" value="Redoxin"/>
</dbReference>
<evidence type="ECO:0000313" key="8">
    <source>
        <dbReference type="Proteomes" id="UP000190188"/>
    </source>
</evidence>
<keyword evidence="3" id="KW-0735">Signal-anchor</keyword>
<keyword evidence="8" id="KW-1185">Reference proteome</keyword>
<reference evidence="7 8" key="1">
    <citation type="submission" date="2017-01" db="EMBL/GenBank/DDBJ databases">
        <title>Genome analysis of Paenibacillus selenitrireducens ES3-24.</title>
        <authorList>
            <person name="Xu D."/>
            <person name="Yao R."/>
            <person name="Zheng S."/>
        </authorList>
    </citation>
    <scope>NUCLEOTIDE SEQUENCE [LARGE SCALE GENOMIC DNA]</scope>
    <source>
        <strain evidence="7 8">ES3-24</strain>
    </source>
</reference>
<dbReference type="OrthoDB" id="25753at2"/>
<evidence type="ECO:0000313" key="7">
    <source>
        <dbReference type="EMBL" id="OPA81403.1"/>
    </source>
</evidence>
<evidence type="ECO:0000259" key="6">
    <source>
        <dbReference type="PROSITE" id="PS51352"/>
    </source>
</evidence>
<dbReference type="PROSITE" id="PS51352">
    <property type="entry name" value="THIOREDOXIN_2"/>
    <property type="match status" value="1"/>
</dbReference>
<dbReference type="Proteomes" id="UP000190188">
    <property type="component" value="Unassembled WGS sequence"/>
</dbReference>
<evidence type="ECO:0000256" key="1">
    <source>
        <dbReference type="ARBA" id="ARBA00004196"/>
    </source>
</evidence>
<dbReference type="GO" id="GO:0016491">
    <property type="term" value="F:oxidoreductase activity"/>
    <property type="evidence" value="ECO:0007669"/>
    <property type="project" value="InterPro"/>
</dbReference>
<comment type="caution">
    <text evidence="7">The sequence shown here is derived from an EMBL/GenBank/DDBJ whole genome shotgun (WGS) entry which is preliminary data.</text>
</comment>
<dbReference type="AlphaFoldDB" id="A0A1T2XP03"/>
<evidence type="ECO:0000256" key="4">
    <source>
        <dbReference type="ARBA" id="ARBA00023157"/>
    </source>
</evidence>
<dbReference type="NCBIfam" id="NF002854">
    <property type="entry name" value="PRK03147.1"/>
    <property type="match status" value="1"/>
</dbReference>
<feature type="domain" description="Thioredoxin" evidence="6">
    <location>
        <begin position="35"/>
        <end position="172"/>
    </location>
</feature>
<dbReference type="CDD" id="cd02966">
    <property type="entry name" value="TlpA_like_family"/>
    <property type="match status" value="1"/>
</dbReference>
<dbReference type="InterPro" id="IPR050553">
    <property type="entry name" value="Thioredoxin_ResA/DsbE_sf"/>
</dbReference>
<sequence length="172" mass="19207">MKKNRRLVQIIILLGVFILGGYAIGSAVFKSSDKPEIGSKPPTFSLVGMDGTVHNLEDYKGKGLVINFWGSWCEPCVKEMPMLENEWRVLKDKNVEIIGVNVGEDALTVKNFVGQFGVDFPVLLDKEKLATKKYAIGPMPTTYFINADGKITDIYVGMLDKDTFDKQLEQLN</sequence>
<dbReference type="InterPro" id="IPR036249">
    <property type="entry name" value="Thioredoxin-like_sf"/>
</dbReference>
<accession>A0A1T2XP03</accession>
<dbReference type="Pfam" id="PF08534">
    <property type="entry name" value="Redoxin"/>
    <property type="match status" value="1"/>
</dbReference>
<gene>
    <name evidence="7" type="ORF">BVG16_03580</name>
</gene>
<evidence type="ECO:0000256" key="2">
    <source>
        <dbReference type="ARBA" id="ARBA00022748"/>
    </source>
</evidence>
<keyword evidence="2" id="KW-0201">Cytochrome c-type biogenesis</keyword>
<organism evidence="7 8">
    <name type="scientific">Paenibacillus selenitireducens</name>
    <dbReference type="NCBI Taxonomy" id="1324314"/>
    <lineage>
        <taxon>Bacteria</taxon>
        <taxon>Bacillati</taxon>
        <taxon>Bacillota</taxon>
        <taxon>Bacilli</taxon>
        <taxon>Bacillales</taxon>
        <taxon>Paenibacillaceae</taxon>
        <taxon>Paenibacillus</taxon>
    </lineage>
</organism>
<dbReference type="GO" id="GO:0017004">
    <property type="term" value="P:cytochrome complex assembly"/>
    <property type="evidence" value="ECO:0007669"/>
    <property type="project" value="UniProtKB-KW"/>
</dbReference>
<dbReference type="PROSITE" id="PS00194">
    <property type="entry name" value="THIOREDOXIN_1"/>
    <property type="match status" value="1"/>
</dbReference>
<dbReference type="InterPro" id="IPR013766">
    <property type="entry name" value="Thioredoxin_domain"/>
</dbReference>
<proteinExistence type="predicted"/>
<comment type="subcellular location">
    <subcellularLocation>
        <location evidence="1">Cell envelope</location>
    </subcellularLocation>
</comment>
<dbReference type="PANTHER" id="PTHR42852:SF6">
    <property type="entry name" value="THIOL:DISULFIDE INTERCHANGE PROTEIN DSBE"/>
    <property type="match status" value="1"/>
</dbReference>
<keyword evidence="3" id="KW-0812">Transmembrane</keyword>
<dbReference type="EMBL" id="MSZX01000001">
    <property type="protein sequence ID" value="OPA81403.1"/>
    <property type="molecule type" value="Genomic_DNA"/>
</dbReference>
<dbReference type="InterPro" id="IPR017937">
    <property type="entry name" value="Thioredoxin_CS"/>
</dbReference>
<protein>
    <submittedName>
        <fullName evidence="7">Alkyl hydroperoxide reductase</fullName>
    </submittedName>
</protein>
<name>A0A1T2XP03_9BACL</name>
<evidence type="ECO:0000256" key="3">
    <source>
        <dbReference type="ARBA" id="ARBA00022968"/>
    </source>
</evidence>
<keyword evidence="4" id="KW-1015">Disulfide bond</keyword>
<dbReference type="STRING" id="1324314.BVG16_03580"/>
<evidence type="ECO:0000256" key="5">
    <source>
        <dbReference type="ARBA" id="ARBA00023284"/>
    </source>
</evidence>
<dbReference type="SUPFAM" id="SSF52833">
    <property type="entry name" value="Thioredoxin-like"/>
    <property type="match status" value="1"/>
</dbReference>
<dbReference type="GO" id="GO:0030313">
    <property type="term" value="C:cell envelope"/>
    <property type="evidence" value="ECO:0007669"/>
    <property type="project" value="UniProtKB-SubCell"/>
</dbReference>
<dbReference type="PANTHER" id="PTHR42852">
    <property type="entry name" value="THIOL:DISULFIDE INTERCHANGE PROTEIN DSBE"/>
    <property type="match status" value="1"/>
</dbReference>
<dbReference type="RefSeq" id="WP_078497140.1">
    <property type="nucleotide sequence ID" value="NZ_MSZX01000001.1"/>
</dbReference>